<evidence type="ECO:0000256" key="2">
    <source>
        <dbReference type="RuleBase" id="RU362119"/>
    </source>
</evidence>
<keyword evidence="2 5" id="KW-0378">Hydrolase</keyword>
<dbReference type="PROSITE" id="PS51257">
    <property type="entry name" value="PROKAR_LIPOPROTEIN"/>
    <property type="match status" value="1"/>
</dbReference>
<comment type="similarity">
    <text evidence="2">Belongs to the 5'-nucleotidase family.</text>
</comment>
<protein>
    <submittedName>
        <fullName evidence="5">5'-nucleotidase</fullName>
        <ecNumber evidence="5">3.1.3.5</ecNumber>
    </submittedName>
</protein>
<reference evidence="5 6" key="1">
    <citation type="submission" date="2020-08" db="EMBL/GenBank/DDBJ databases">
        <title>Functional genomics of gut bacteria from endangered species of beetles.</title>
        <authorList>
            <person name="Carlos-Shanley C."/>
        </authorList>
    </citation>
    <scope>NUCLEOTIDE SEQUENCE [LARGE SCALE GENOMIC DNA]</scope>
    <source>
        <strain evidence="5 6">S00198</strain>
    </source>
</reference>
<dbReference type="InterPro" id="IPR008334">
    <property type="entry name" value="5'-Nucleotdase_C"/>
</dbReference>
<dbReference type="InterPro" id="IPR006179">
    <property type="entry name" value="5_nucleotidase/apyrase"/>
</dbReference>
<dbReference type="GO" id="GO:0008768">
    <property type="term" value="F:UDP-sugar diphosphatase activity"/>
    <property type="evidence" value="ECO:0007669"/>
    <property type="project" value="TreeGrafter"/>
</dbReference>
<dbReference type="GO" id="GO:0008253">
    <property type="term" value="F:5'-nucleotidase activity"/>
    <property type="evidence" value="ECO:0007669"/>
    <property type="project" value="UniProtKB-EC"/>
</dbReference>
<organism evidence="5 6">
    <name type="scientific">Acidovorax soli</name>
    <dbReference type="NCBI Taxonomy" id="592050"/>
    <lineage>
        <taxon>Bacteria</taxon>
        <taxon>Pseudomonadati</taxon>
        <taxon>Pseudomonadota</taxon>
        <taxon>Betaproteobacteria</taxon>
        <taxon>Burkholderiales</taxon>
        <taxon>Comamonadaceae</taxon>
        <taxon>Acidovorax</taxon>
    </lineage>
</organism>
<evidence type="ECO:0000313" key="6">
    <source>
        <dbReference type="Proteomes" id="UP000575083"/>
    </source>
</evidence>
<dbReference type="PANTHER" id="PTHR11575:SF24">
    <property type="entry name" value="5'-NUCLEOTIDASE"/>
    <property type="match status" value="1"/>
</dbReference>
<dbReference type="EMBL" id="JACHLK010000019">
    <property type="protein sequence ID" value="MBB6563418.1"/>
    <property type="molecule type" value="Genomic_DNA"/>
</dbReference>
<dbReference type="Pfam" id="PF00149">
    <property type="entry name" value="Metallophos"/>
    <property type="match status" value="1"/>
</dbReference>
<dbReference type="PRINTS" id="PR01607">
    <property type="entry name" value="APYRASEFAMLY"/>
</dbReference>
<dbReference type="SUPFAM" id="SSF55816">
    <property type="entry name" value="5'-nucleotidase (syn. UDP-sugar hydrolase), C-terminal domain"/>
    <property type="match status" value="1"/>
</dbReference>
<comment type="caution">
    <text evidence="5">The sequence shown here is derived from an EMBL/GenBank/DDBJ whole genome shotgun (WGS) entry which is preliminary data.</text>
</comment>
<name>A0A7X0PK27_9BURK</name>
<gene>
    <name evidence="5" type="ORF">HNP48_006138</name>
</gene>
<dbReference type="EC" id="3.1.3.5" evidence="5"/>
<dbReference type="Proteomes" id="UP000575083">
    <property type="component" value="Unassembled WGS sequence"/>
</dbReference>
<feature type="signal peptide" evidence="2">
    <location>
        <begin position="1"/>
        <end position="19"/>
    </location>
</feature>
<accession>A0A7X0PK27</accession>
<dbReference type="PANTHER" id="PTHR11575">
    <property type="entry name" value="5'-NUCLEOTIDASE-RELATED"/>
    <property type="match status" value="1"/>
</dbReference>
<dbReference type="AlphaFoldDB" id="A0A7X0PK27"/>
<dbReference type="GO" id="GO:0009166">
    <property type="term" value="P:nucleotide catabolic process"/>
    <property type="evidence" value="ECO:0007669"/>
    <property type="project" value="InterPro"/>
</dbReference>
<dbReference type="InterPro" id="IPR029052">
    <property type="entry name" value="Metallo-depent_PP-like"/>
</dbReference>
<sequence length="615" mass="62974">MTLRWIAAASAALAVTVVACSSGGSEPPFTVKLIGFNDYHGNLESPGTFGTSAAVPAAERPPVGGAEFMAAHVAKLKAQNPNNVVVGAGDSIGASPLISALFQDEPAVETLNRIGLEFNSVGNHEFDKGSAELLRLQNGGCKSGEPNSCKGATAGTPVPFEGAKFKWLSANVIATATGKTLLPAYGIKEFKGVKMAFIGMTFKATPTVVTPTGVAGLEFRDEIQTVNNLIPELKNQGIEAIVVLVHEGGFQSGTVSDINGCEGGLAGSAIATLVKGLDNAVDAVVSGHTHAAYNCKLPNATGRAIPVTSSSSFGRVLTDMDLTIDPSTRDITAITTTNRLVVRNDPAVPADAAVARIIAGYNSLVSPIANTVIGSIAAELPNTRTDAACNMPAGDLVADAMLAATQGPTFGSAVIALMNGGGVRNPGFTFASSTVGEGPGNITYGEAFTTQPFGNSLVTMSLTAQDLKDVLEEQFAGCKGQSATATRVMLPSNGFKYTWDGAKACGARVSNVTLRNGSSTETIVDASGTVANPTKTYRVTMNNFMADGGDGYSTFLKGTNRLGGAQDIDALVAYLSGFKAPKAPYTLGSNPNDAGSVRIQRSGTNTACPTGAVTS</sequence>
<keyword evidence="1 2" id="KW-0732">Signal</keyword>
<dbReference type="RefSeq" id="WP_184864430.1">
    <property type="nucleotide sequence ID" value="NZ_JACHLK010000019.1"/>
</dbReference>
<evidence type="ECO:0000256" key="1">
    <source>
        <dbReference type="ARBA" id="ARBA00022729"/>
    </source>
</evidence>
<dbReference type="InterPro" id="IPR036907">
    <property type="entry name" value="5'-Nucleotdase_C_sf"/>
</dbReference>
<feature type="domain" description="5'-Nucleotidase C-terminal" evidence="4">
    <location>
        <begin position="385"/>
        <end position="555"/>
    </location>
</feature>
<evidence type="ECO:0000259" key="3">
    <source>
        <dbReference type="Pfam" id="PF00149"/>
    </source>
</evidence>
<dbReference type="SUPFAM" id="SSF56300">
    <property type="entry name" value="Metallo-dependent phosphatases"/>
    <property type="match status" value="1"/>
</dbReference>
<dbReference type="GO" id="GO:0030288">
    <property type="term" value="C:outer membrane-bounded periplasmic space"/>
    <property type="evidence" value="ECO:0007669"/>
    <property type="project" value="TreeGrafter"/>
</dbReference>
<dbReference type="Gene3D" id="3.60.21.10">
    <property type="match status" value="1"/>
</dbReference>
<evidence type="ECO:0000259" key="4">
    <source>
        <dbReference type="Pfam" id="PF02872"/>
    </source>
</evidence>
<dbReference type="InterPro" id="IPR004843">
    <property type="entry name" value="Calcineurin-like_PHP"/>
</dbReference>
<dbReference type="GO" id="GO:0000166">
    <property type="term" value="F:nucleotide binding"/>
    <property type="evidence" value="ECO:0007669"/>
    <property type="project" value="UniProtKB-KW"/>
</dbReference>
<proteinExistence type="inferred from homology"/>
<keyword evidence="6" id="KW-1185">Reference proteome</keyword>
<dbReference type="Gene3D" id="3.90.780.10">
    <property type="entry name" value="5'-Nucleotidase, C-terminal domain"/>
    <property type="match status" value="1"/>
</dbReference>
<feature type="chain" id="PRO_5031610095" evidence="2">
    <location>
        <begin position="20"/>
        <end position="615"/>
    </location>
</feature>
<feature type="domain" description="Calcineurin-like phosphoesterase" evidence="3">
    <location>
        <begin position="36"/>
        <end position="291"/>
    </location>
</feature>
<keyword evidence="2" id="KW-0547">Nucleotide-binding</keyword>
<dbReference type="Pfam" id="PF02872">
    <property type="entry name" value="5_nucleotid_C"/>
    <property type="match status" value="1"/>
</dbReference>
<evidence type="ECO:0000313" key="5">
    <source>
        <dbReference type="EMBL" id="MBB6563418.1"/>
    </source>
</evidence>